<dbReference type="PANTHER" id="PTHR12979">
    <property type="entry name" value="CCR4-NOT TRANSCRIPTION COMPLEX SUBUNIT 10"/>
    <property type="match status" value="1"/>
</dbReference>
<protein>
    <submittedName>
        <fullName evidence="1">Uncharacterized protein</fullName>
    </submittedName>
</protein>
<organism evidence="1">
    <name type="scientific">Vitis vinifera</name>
    <name type="common">Grape</name>
    <dbReference type="NCBI Taxonomy" id="29760"/>
    <lineage>
        <taxon>Eukaryota</taxon>
        <taxon>Viridiplantae</taxon>
        <taxon>Streptophyta</taxon>
        <taxon>Embryophyta</taxon>
        <taxon>Tracheophyta</taxon>
        <taxon>Spermatophyta</taxon>
        <taxon>Magnoliopsida</taxon>
        <taxon>eudicotyledons</taxon>
        <taxon>Gunneridae</taxon>
        <taxon>Pentapetalae</taxon>
        <taxon>rosids</taxon>
        <taxon>Vitales</taxon>
        <taxon>Vitaceae</taxon>
        <taxon>Viteae</taxon>
        <taxon>Vitis</taxon>
    </lineage>
</organism>
<reference evidence="1" key="1">
    <citation type="journal article" date="2007" name="PLoS ONE">
        <title>The first genome sequence of an elite grapevine cultivar (Pinot noir Vitis vinifera L.): coping with a highly heterozygous genome.</title>
        <authorList>
            <person name="Velasco R."/>
            <person name="Zharkikh A."/>
            <person name="Troggio M."/>
            <person name="Cartwright D.A."/>
            <person name="Cestaro A."/>
            <person name="Pruss D."/>
            <person name="Pindo M."/>
            <person name="FitzGerald L.M."/>
            <person name="Vezzulli S."/>
            <person name="Reid J."/>
            <person name="Malacarne G."/>
            <person name="Iliev D."/>
            <person name="Coppola G."/>
            <person name="Wardell B."/>
            <person name="Micheletti D."/>
            <person name="Macalma T."/>
            <person name="Facci M."/>
            <person name="Mitchell J.T."/>
            <person name="Perazzolli M."/>
            <person name="Eldredge G."/>
            <person name="Gatto P."/>
            <person name="Oyzerski R."/>
            <person name="Moretto M."/>
            <person name="Gutin N."/>
            <person name="Stefanini M."/>
            <person name="Chen Y."/>
            <person name="Segala C."/>
            <person name="Davenport C."/>
            <person name="Dematte L."/>
            <person name="Mraz A."/>
            <person name="Battilana J."/>
            <person name="Stormo K."/>
            <person name="Costa F."/>
            <person name="Tao Q."/>
            <person name="Si-Ammour A."/>
            <person name="Harkins T."/>
            <person name="Lackey A."/>
            <person name="Perbost C."/>
            <person name="Taillon B."/>
            <person name="Stella A."/>
            <person name="Solovyev V."/>
            <person name="Fawcett J.A."/>
            <person name="Sterck L."/>
            <person name="Vandepoele K."/>
            <person name="Grando S.M."/>
            <person name="Toppo S."/>
            <person name="Moser C."/>
            <person name="Lanchbury J."/>
            <person name="Bogden R."/>
            <person name="Skolnick M."/>
            <person name="Sgaramella V."/>
            <person name="Bhatnagar S.K."/>
            <person name="Fontana P."/>
            <person name="Gutin A."/>
            <person name="Van de Peer Y."/>
            <person name="Salamini F."/>
            <person name="Viola R."/>
        </authorList>
    </citation>
    <scope>NUCLEOTIDE SEQUENCE</scope>
</reference>
<accession>A5BV01</accession>
<gene>
    <name evidence="1" type="ORF">VITISV_032821</name>
</gene>
<name>A5BV01_VITVI</name>
<evidence type="ECO:0000313" key="1">
    <source>
        <dbReference type="EMBL" id="CAN75037.1"/>
    </source>
</evidence>
<dbReference type="AlphaFoldDB" id="A5BV01"/>
<proteinExistence type="predicted"/>
<dbReference type="ExpressionAtlas" id="A5BV01">
    <property type="expression patterns" value="baseline and differential"/>
</dbReference>
<dbReference type="InterPro" id="IPR039740">
    <property type="entry name" value="CNOT10"/>
</dbReference>
<dbReference type="EMBL" id="AM472167">
    <property type="protein sequence ID" value="CAN75037.1"/>
    <property type="molecule type" value="Genomic_DNA"/>
</dbReference>
<dbReference type="PANTHER" id="PTHR12979:SF5">
    <property type="entry name" value="CCR4-NOT TRANSCRIPTION COMPLEX SUBUNIT 10"/>
    <property type="match status" value="1"/>
</dbReference>
<sequence length="288" mass="33211">MALQFSAASSGSMVYTDEFDTSVATLNLAIVWFHLHEYGKALSVLESLYQNIEPIDETTALHICLLLLDVALASHDVSRCAVILSIYETHSKGWDANTVVRWSHRCPWKAIAQGFQAFSKYTRFIVGDGERIRFWEDLWWEDQVFKDQYPRLYRVVMDKNSPISSILGSSRPFSWNFNFHHNLTDSEIEDLERLMHSLDCMNYPLPLQTRDHGPYCLQVNTNDLLQLRRPRKALSPDISSQDGLGTSEKHFKHDVHQLQRILQVQERGNSMEKREYSVNLGCVAGKKC</sequence>
<dbReference type="GO" id="GO:0030014">
    <property type="term" value="C:CCR4-NOT complex"/>
    <property type="evidence" value="ECO:0007669"/>
    <property type="project" value="InterPro"/>
</dbReference>